<dbReference type="EMBL" id="NEVH01024546">
    <property type="protein sequence ID" value="PNF16824.1"/>
    <property type="molecule type" value="Genomic_DNA"/>
</dbReference>
<dbReference type="STRING" id="105785.A0A2J7PKG8"/>
<evidence type="ECO:0008006" key="3">
    <source>
        <dbReference type="Google" id="ProtNLM"/>
    </source>
</evidence>
<proteinExistence type="predicted"/>
<comment type="caution">
    <text evidence="1">The sequence shown here is derived from an EMBL/GenBank/DDBJ whole genome shotgun (WGS) entry which is preliminary data.</text>
</comment>
<name>A0A2J7PKG8_9NEOP</name>
<keyword evidence="2" id="KW-1185">Reference proteome</keyword>
<dbReference type="GO" id="GO:0003676">
    <property type="term" value="F:nucleic acid binding"/>
    <property type="evidence" value="ECO:0007669"/>
    <property type="project" value="InterPro"/>
</dbReference>
<dbReference type="Gene3D" id="4.10.60.10">
    <property type="entry name" value="Zinc finger, CCHC-type"/>
    <property type="match status" value="1"/>
</dbReference>
<accession>A0A2J7PKG8</accession>
<dbReference type="GO" id="GO:0008270">
    <property type="term" value="F:zinc ion binding"/>
    <property type="evidence" value="ECO:0007669"/>
    <property type="project" value="InterPro"/>
</dbReference>
<sequence length="244" mass="27496">MFNARQAKHETVAAWCSRLDQLSSDFRDAATEFATSSEMCGITKLVSQLGKAGFIQGLAIERIQTVVRAMNPTHITEAAEIGTEKESALLSAQEKVHSVSQYNDRSKDVRCNNFRRFGHRETQCFLTGRSKEVKVAASAEKVCNFCNMLGHVAYTCWKRKKRHGNFSGNEKRRARERADRKFAIVADNKRKVLAKTNSYREIPDTDNLTDLDSDMYVNLAKLLPRSAIAEGRLMVGMRSSPSRL</sequence>
<dbReference type="AlphaFoldDB" id="A0A2J7PKG8"/>
<dbReference type="SUPFAM" id="SSF57756">
    <property type="entry name" value="Retrovirus zinc finger-like domains"/>
    <property type="match status" value="1"/>
</dbReference>
<dbReference type="Proteomes" id="UP000235965">
    <property type="component" value="Unassembled WGS sequence"/>
</dbReference>
<evidence type="ECO:0000313" key="2">
    <source>
        <dbReference type="Proteomes" id="UP000235965"/>
    </source>
</evidence>
<dbReference type="OrthoDB" id="8193998at2759"/>
<dbReference type="InParanoid" id="A0A2J7PKG8"/>
<protein>
    <recommendedName>
        <fullName evidence="3">CCHC-type domain-containing protein</fullName>
    </recommendedName>
</protein>
<evidence type="ECO:0000313" key="1">
    <source>
        <dbReference type="EMBL" id="PNF16824.1"/>
    </source>
</evidence>
<reference evidence="1 2" key="1">
    <citation type="submission" date="2017-12" db="EMBL/GenBank/DDBJ databases">
        <title>Hemimetabolous genomes reveal molecular basis of termite eusociality.</title>
        <authorList>
            <person name="Harrison M.C."/>
            <person name="Jongepier E."/>
            <person name="Robertson H.M."/>
            <person name="Arning N."/>
            <person name="Bitard-Feildel T."/>
            <person name="Chao H."/>
            <person name="Childers C.P."/>
            <person name="Dinh H."/>
            <person name="Doddapaneni H."/>
            <person name="Dugan S."/>
            <person name="Gowin J."/>
            <person name="Greiner C."/>
            <person name="Han Y."/>
            <person name="Hu H."/>
            <person name="Hughes D.S.T."/>
            <person name="Huylmans A.-K."/>
            <person name="Kemena C."/>
            <person name="Kremer L.P.M."/>
            <person name="Lee S.L."/>
            <person name="Lopez-Ezquerra A."/>
            <person name="Mallet L."/>
            <person name="Monroy-Kuhn J.M."/>
            <person name="Moser A."/>
            <person name="Murali S.C."/>
            <person name="Muzny D.M."/>
            <person name="Otani S."/>
            <person name="Piulachs M.-D."/>
            <person name="Poelchau M."/>
            <person name="Qu J."/>
            <person name="Schaub F."/>
            <person name="Wada-Katsumata A."/>
            <person name="Worley K.C."/>
            <person name="Xie Q."/>
            <person name="Ylla G."/>
            <person name="Poulsen M."/>
            <person name="Gibbs R.A."/>
            <person name="Schal C."/>
            <person name="Richards S."/>
            <person name="Belles X."/>
            <person name="Korb J."/>
            <person name="Bornberg-Bauer E."/>
        </authorList>
    </citation>
    <scope>NUCLEOTIDE SEQUENCE [LARGE SCALE GENOMIC DNA]</scope>
    <source>
        <tissue evidence="1">Whole body</tissue>
    </source>
</reference>
<organism evidence="1 2">
    <name type="scientific">Cryptotermes secundus</name>
    <dbReference type="NCBI Taxonomy" id="105785"/>
    <lineage>
        <taxon>Eukaryota</taxon>
        <taxon>Metazoa</taxon>
        <taxon>Ecdysozoa</taxon>
        <taxon>Arthropoda</taxon>
        <taxon>Hexapoda</taxon>
        <taxon>Insecta</taxon>
        <taxon>Pterygota</taxon>
        <taxon>Neoptera</taxon>
        <taxon>Polyneoptera</taxon>
        <taxon>Dictyoptera</taxon>
        <taxon>Blattodea</taxon>
        <taxon>Blattoidea</taxon>
        <taxon>Termitoidae</taxon>
        <taxon>Kalotermitidae</taxon>
        <taxon>Cryptotermitinae</taxon>
        <taxon>Cryptotermes</taxon>
    </lineage>
</organism>
<gene>
    <name evidence="1" type="ORF">B7P43_G17021</name>
</gene>
<dbReference type="InterPro" id="IPR036875">
    <property type="entry name" value="Znf_CCHC_sf"/>
</dbReference>